<evidence type="ECO:0000313" key="2">
    <source>
        <dbReference type="EMBL" id="CAI2189700.1"/>
    </source>
</evidence>
<dbReference type="Proteomes" id="UP001153678">
    <property type="component" value="Unassembled WGS sequence"/>
</dbReference>
<dbReference type="Pfam" id="PF20713">
    <property type="entry name" value="DUF6826"/>
    <property type="match status" value="1"/>
</dbReference>
<proteinExistence type="predicted"/>
<gene>
    <name evidence="2" type="ORF">FWILDA_LOCUS14210</name>
</gene>
<dbReference type="EMBL" id="CAMKVN010005988">
    <property type="protein sequence ID" value="CAI2189700.1"/>
    <property type="molecule type" value="Genomic_DNA"/>
</dbReference>
<keyword evidence="3" id="KW-1185">Reference proteome</keyword>
<comment type="caution">
    <text evidence="2">The sequence shown here is derived from an EMBL/GenBank/DDBJ whole genome shotgun (WGS) entry which is preliminary data.</text>
</comment>
<feature type="domain" description="DUF6826" evidence="1">
    <location>
        <begin position="175"/>
        <end position="214"/>
    </location>
</feature>
<dbReference type="AlphaFoldDB" id="A0A9W4WYZ3"/>
<evidence type="ECO:0000313" key="3">
    <source>
        <dbReference type="Proteomes" id="UP001153678"/>
    </source>
</evidence>
<dbReference type="InterPro" id="IPR049229">
    <property type="entry name" value="DUF6826"/>
</dbReference>
<name>A0A9W4WYZ3_9GLOM</name>
<evidence type="ECO:0000259" key="1">
    <source>
        <dbReference type="Pfam" id="PF20713"/>
    </source>
</evidence>
<accession>A0A9W4WYZ3</accession>
<organism evidence="2 3">
    <name type="scientific">Funneliformis geosporum</name>
    <dbReference type="NCBI Taxonomy" id="1117311"/>
    <lineage>
        <taxon>Eukaryota</taxon>
        <taxon>Fungi</taxon>
        <taxon>Fungi incertae sedis</taxon>
        <taxon>Mucoromycota</taxon>
        <taxon>Glomeromycotina</taxon>
        <taxon>Glomeromycetes</taxon>
        <taxon>Glomerales</taxon>
        <taxon>Glomeraceae</taxon>
        <taxon>Funneliformis</taxon>
    </lineage>
</organism>
<protein>
    <submittedName>
        <fullName evidence="2">648_t:CDS:1</fullName>
    </submittedName>
</protein>
<sequence length="219" mass="24904">MSGSTSSTTGSEKVIAICQEINRLGLALDLASNVLNTISVDNYNERLAYLKELLPASVENLADDFGKMSVSDSSATLLTNFMNSINGNSEIMKKNLEVMNKTSELLIRLDRNNNRLIPVQDYTGSMKRARAYRNISFEKVTQEYFLCKTKYILGEFARNKSVASHLRKPVPIDTEEKVQTWFDDLMEALPTFKKKLVVVDTHRRAYLDGYMPDFLKRIL</sequence>
<reference evidence="2" key="1">
    <citation type="submission" date="2022-08" db="EMBL/GenBank/DDBJ databases">
        <authorList>
            <person name="Kallberg Y."/>
            <person name="Tangrot J."/>
            <person name="Rosling A."/>
        </authorList>
    </citation>
    <scope>NUCLEOTIDE SEQUENCE</scope>
    <source>
        <strain evidence="2">Wild A</strain>
    </source>
</reference>